<feature type="domain" description="GHMP kinase C-terminal" evidence="10">
    <location>
        <begin position="215"/>
        <end position="279"/>
    </location>
</feature>
<dbReference type="InterPro" id="IPR014721">
    <property type="entry name" value="Ribsml_uS5_D2-typ_fold_subgr"/>
</dbReference>
<dbReference type="Gene3D" id="3.30.230.10">
    <property type="match status" value="1"/>
</dbReference>
<comment type="caution">
    <text evidence="11">The sequence shown here is derived from an EMBL/GenBank/DDBJ whole genome shotgun (WGS) entry which is preliminary data.</text>
</comment>
<keyword evidence="6" id="KW-0443">Lipid metabolism</keyword>
<evidence type="ECO:0000256" key="6">
    <source>
        <dbReference type="ARBA" id="ARBA00023098"/>
    </source>
</evidence>
<dbReference type="PANTHER" id="PTHR43290">
    <property type="entry name" value="MEVALONATE KINASE"/>
    <property type="match status" value="1"/>
</dbReference>
<reference evidence="11 12" key="1">
    <citation type="submission" date="2023-05" db="EMBL/GenBank/DDBJ databases">
        <title>Actinoplanes sp. NEAU-A12 genome sequencing.</title>
        <authorList>
            <person name="Wang Z.-S."/>
        </authorList>
    </citation>
    <scope>NUCLEOTIDE SEQUENCE [LARGE SCALE GENOMIC DNA]</scope>
    <source>
        <strain evidence="11 12">NEAU-A12</strain>
    </source>
</reference>
<keyword evidence="12" id="KW-1185">Reference proteome</keyword>
<evidence type="ECO:0000256" key="4">
    <source>
        <dbReference type="ARBA" id="ARBA00022777"/>
    </source>
</evidence>
<dbReference type="PANTHER" id="PTHR43290:SF1">
    <property type="entry name" value="GLUCURONOKINASE 1-RELATED"/>
    <property type="match status" value="1"/>
</dbReference>
<dbReference type="InterPro" id="IPR013750">
    <property type="entry name" value="GHMP_kinase_C_dom"/>
</dbReference>
<dbReference type="PIRSF" id="PIRSF000530">
    <property type="entry name" value="Galactokinase"/>
    <property type="match status" value="1"/>
</dbReference>
<proteinExistence type="predicted"/>
<evidence type="ECO:0000256" key="3">
    <source>
        <dbReference type="ARBA" id="ARBA00022741"/>
    </source>
</evidence>
<dbReference type="Proteomes" id="UP001241758">
    <property type="component" value="Unassembled WGS sequence"/>
</dbReference>
<evidence type="ECO:0000313" key="11">
    <source>
        <dbReference type="EMBL" id="MDI6104351.1"/>
    </source>
</evidence>
<dbReference type="InterPro" id="IPR020568">
    <property type="entry name" value="Ribosomal_Su5_D2-typ_SF"/>
</dbReference>
<dbReference type="PRINTS" id="PR00959">
    <property type="entry name" value="MEVGALKINASE"/>
</dbReference>
<keyword evidence="3" id="KW-0547">Nucleotide-binding</keyword>
<keyword evidence="4" id="KW-0418">Kinase</keyword>
<organism evidence="11 12">
    <name type="scientific">Actinoplanes sandaracinus</name>
    <dbReference type="NCBI Taxonomy" id="3045177"/>
    <lineage>
        <taxon>Bacteria</taxon>
        <taxon>Bacillati</taxon>
        <taxon>Actinomycetota</taxon>
        <taxon>Actinomycetes</taxon>
        <taxon>Micromonosporales</taxon>
        <taxon>Micromonosporaceae</taxon>
        <taxon>Actinoplanes</taxon>
    </lineage>
</organism>
<evidence type="ECO:0000313" key="12">
    <source>
        <dbReference type="Proteomes" id="UP001241758"/>
    </source>
</evidence>
<dbReference type="EMBL" id="JASCTH010000032">
    <property type="protein sequence ID" value="MDI6104351.1"/>
    <property type="molecule type" value="Genomic_DNA"/>
</dbReference>
<dbReference type="InterPro" id="IPR006206">
    <property type="entry name" value="Mevalonate/galactokinase"/>
</dbReference>
<protein>
    <recommendedName>
        <fullName evidence="13">Galactokinase</fullName>
    </recommendedName>
</protein>
<accession>A0ABT6WX82</accession>
<comment type="pathway">
    <text evidence="8">Isoprenoid biosynthesis; isopentenyl diphosphate biosynthesis via mevalonate pathway; isopentenyl diphosphate from (R)-mevalonate: step 1/3.</text>
</comment>
<dbReference type="SUPFAM" id="SSF55060">
    <property type="entry name" value="GHMP Kinase, C-terminal domain"/>
    <property type="match status" value="1"/>
</dbReference>
<name>A0ABT6WX82_9ACTN</name>
<evidence type="ECO:0008006" key="13">
    <source>
        <dbReference type="Google" id="ProtNLM"/>
    </source>
</evidence>
<dbReference type="RefSeq" id="WP_282765716.1">
    <property type="nucleotide sequence ID" value="NZ_JASCTH010000032.1"/>
</dbReference>
<keyword evidence="7" id="KW-0299">Galactose metabolism</keyword>
<dbReference type="Pfam" id="PF00288">
    <property type="entry name" value="GHMP_kinases_N"/>
    <property type="match status" value="1"/>
</dbReference>
<keyword evidence="1" id="KW-0444">Lipid biosynthesis</keyword>
<evidence type="ECO:0000259" key="9">
    <source>
        <dbReference type="Pfam" id="PF00288"/>
    </source>
</evidence>
<dbReference type="Pfam" id="PF08544">
    <property type="entry name" value="GHMP_kinases_C"/>
    <property type="match status" value="1"/>
</dbReference>
<gene>
    <name evidence="11" type="ORF">QLQ12_37750</name>
</gene>
<dbReference type="SUPFAM" id="SSF54211">
    <property type="entry name" value="Ribosomal protein S5 domain 2-like"/>
    <property type="match status" value="1"/>
</dbReference>
<dbReference type="InterPro" id="IPR036554">
    <property type="entry name" value="GHMP_kinase_C_sf"/>
</dbReference>
<evidence type="ECO:0000256" key="5">
    <source>
        <dbReference type="ARBA" id="ARBA00022840"/>
    </source>
</evidence>
<dbReference type="InterPro" id="IPR006205">
    <property type="entry name" value="Mev_gal_kin"/>
</dbReference>
<evidence type="ECO:0000256" key="8">
    <source>
        <dbReference type="ARBA" id="ARBA00029438"/>
    </source>
</evidence>
<evidence type="ECO:0000256" key="7">
    <source>
        <dbReference type="ARBA" id="ARBA00023144"/>
    </source>
</evidence>
<evidence type="ECO:0000256" key="1">
    <source>
        <dbReference type="ARBA" id="ARBA00022516"/>
    </source>
</evidence>
<keyword evidence="5" id="KW-0067">ATP-binding</keyword>
<dbReference type="InterPro" id="IPR006204">
    <property type="entry name" value="GHMP_kinase_N_dom"/>
</dbReference>
<sequence length="316" mass="32860">MTNGPSVVAAVPLYTTVTVTPDERNHFEVTLASPLSQPTERVVLTSALRDLAGDDLDMLQAAAAVVAERWAVLLGGARLAAVSNIPMGAGVSSSAALTLAAAGALMRFADATVPSAARVAKAAYQAESELVGTGAGWMDFLACAHGGVCRIEAGSPPRLVRLADTLGVPLVLIDTQQRRATATVLASKRERWQAGDPAMRDYAASTTEIVSHLASALQQSEPDYRAVGTLMTDAHQQLRDLVRCSTPLIDECVARCLASGAYGAKLTGSGYGGCLVALAPIEQIGVIHAALADLPVRVMVFTTGEPHGLVFPPSDY</sequence>
<evidence type="ECO:0000256" key="2">
    <source>
        <dbReference type="ARBA" id="ARBA00022679"/>
    </source>
</evidence>
<evidence type="ECO:0000259" key="10">
    <source>
        <dbReference type="Pfam" id="PF08544"/>
    </source>
</evidence>
<keyword evidence="7" id="KW-0119">Carbohydrate metabolism</keyword>
<feature type="domain" description="GHMP kinase N-terminal" evidence="9">
    <location>
        <begin position="60"/>
        <end position="147"/>
    </location>
</feature>
<keyword evidence="2" id="KW-0808">Transferase</keyword>
<dbReference type="Gene3D" id="3.30.70.890">
    <property type="entry name" value="GHMP kinase, C-terminal domain"/>
    <property type="match status" value="1"/>
</dbReference>